<dbReference type="GO" id="GO:0031390">
    <property type="term" value="C:Ctf18 RFC-like complex"/>
    <property type="evidence" value="ECO:0007669"/>
    <property type="project" value="InterPro"/>
</dbReference>
<keyword evidence="3" id="KW-0235">DNA replication</keyword>
<comment type="caution">
    <text evidence="5">The sequence shown here is derived from an EMBL/GenBank/DDBJ whole genome shotgun (WGS) entry which is preliminary data.</text>
</comment>
<keyword evidence="6" id="KW-1185">Reference proteome</keyword>
<dbReference type="PANTHER" id="PTHR13395">
    <property type="entry name" value="SISTER CHROMATID COHESION PROTEIN DCC1-RELATED"/>
    <property type="match status" value="1"/>
</dbReference>
<evidence type="ECO:0000313" key="5">
    <source>
        <dbReference type="EMBL" id="CAI7999147.1"/>
    </source>
</evidence>
<feature type="compositionally biased region" description="Acidic residues" evidence="4">
    <location>
        <begin position="190"/>
        <end position="216"/>
    </location>
</feature>
<evidence type="ECO:0000256" key="2">
    <source>
        <dbReference type="ARBA" id="ARBA00017682"/>
    </source>
</evidence>
<accession>A0AA35R071</accession>
<dbReference type="GO" id="GO:0000775">
    <property type="term" value="C:chromosome, centromeric region"/>
    <property type="evidence" value="ECO:0007669"/>
    <property type="project" value="TreeGrafter"/>
</dbReference>
<comment type="similarity">
    <text evidence="1">Belongs to the DCC1 family.</text>
</comment>
<evidence type="ECO:0000256" key="1">
    <source>
        <dbReference type="ARBA" id="ARBA00007017"/>
    </source>
</evidence>
<evidence type="ECO:0000256" key="3">
    <source>
        <dbReference type="ARBA" id="ARBA00022705"/>
    </source>
</evidence>
<feature type="region of interest" description="Disordered" evidence="4">
    <location>
        <begin position="1"/>
        <end position="38"/>
    </location>
</feature>
<dbReference type="EMBL" id="CASHTH010000358">
    <property type="protein sequence ID" value="CAI7999147.1"/>
    <property type="molecule type" value="Genomic_DNA"/>
</dbReference>
<protein>
    <recommendedName>
        <fullName evidence="2">Sister chromatid cohesion protein DCC1</fullName>
    </recommendedName>
</protein>
<evidence type="ECO:0000256" key="4">
    <source>
        <dbReference type="SAM" id="MobiDB-lite"/>
    </source>
</evidence>
<sequence length="470" mass="53481">MEGEGVWGQQMEQTEPLVDEANRADTPQLKEGAEAGERKRSEVVAAARAAGLCVEEGAPGTQLLRFAHGLNSDELRLMELPHGVLGALKEGERSVTQVALRVVIRGEQGENAVLCTEGATYELRTADTSNALLLVPSLSYSQDNSLGEDPLPTKGVTMCLSNYLELRPCRPRTEKLRQLLSECPYRGPEYEEEGEEEGEEGLVNEGEESGEDDKDDWEERRRTKSRKVKIDRPRKYMFSELVEVVQASERELREALQKLQACLISGYWRLLEADYVEQAVQHILALLEEKDWPWTRVPLSSTSHHLQELLPRFVIKHCLDCYGTKISREDNSEADTYYELSVEKVCQFYAVLLLRQAGKFNYSEFMESWQQSVPLGMETDLGQLRRLALRDMSAMPPVIWYFPLSTLPQEPADRFNCLFSARQRWTQNDIEPYIDDLATPTQSLSALLLKYARVSTVKGVKMYNAKRTFK</sequence>
<dbReference type="InterPro" id="IPR019128">
    <property type="entry name" value="Dcc1"/>
</dbReference>
<name>A0AA35R071_GEOBA</name>
<dbReference type="AlphaFoldDB" id="A0AA35R071"/>
<dbReference type="Pfam" id="PF09724">
    <property type="entry name" value="Dcc1"/>
    <property type="match status" value="1"/>
</dbReference>
<organism evidence="5 6">
    <name type="scientific">Geodia barretti</name>
    <name type="common">Barrett's horny sponge</name>
    <dbReference type="NCBI Taxonomy" id="519541"/>
    <lineage>
        <taxon>Eukaryota</taxon>
        <taxon>Metazoa</taxon>
        <taxon>Porifera</taxon>
        <taxon>Demospongiae</taxon>
        <taxon>Heteroscleromorpha</taxon>
        <taxon>Tetractinellida</taxon>
        <taxon>Astrophorina</taxon>
        <taxon>Geodiidae</taxon>
        <taxon>Geodia</taxon>
    </lineage>
</organism>
<evidence type="ECO:0000313" key="6">
    <source>
        <dbReference type="Proteomes" id="UP001174909"/>
    </source>
</evidence>
<dbReference type="GO" id="GO:0000785">
    <property type="term" value="C:chromatin"/>
    <property type="evidence" value="ECO:0007669"/>
    <property type="project" value="TreeGrafter"/>
</dbReference>
<dbReference type="Proteomes" id="UP001174909">
    <property type="component" value="Unassembled WGS sequence"/>
</dbReference>
<dbReference type="GO" id="GO:0034088">
    <property type="term" value="P:maintenance of mitotic sister chromatid cohesion"/>
    <property type="evidence" value="ECO:0007669"/>
    <property type="project" value="TreeGrafter"/>
</dbReference>
<dbReference type="GO" id="GO:0006260">
    <property type="term" value="P:DNA replication"/>
    <property type="evidence" value="ECO:0007669"/>
    <property type="project" value="UniProtKB-KW"/>
</dbReference>
<feature type="region of interest" description="Disordered" evidence="4">
    <location>
        <begin position="186"/>
        <end position="224"/>
    </location>
</feature>
<dbReference type="PANTHER" id="PTHR13395:SF6">
    <property type="entry name" value="SISTER CHROMATID COHESION PROTEIN DCC1"/>
    <property type="match status" value="1"/>
</dbReference>
<gene>
    <name evidence="5" type="ORF">GBAR_LOCUS2625</name>
</gene>
<proteinExistence type="inferred from homology"/>
<reference evidence="5" key="1">
    <citation type="submission" date="2023-03" db="EMBL/GenBank/DDBJ databases">
        <authorList>
            <person name="Steffen K."/>
            <person name="Cardenas P."/>
        </authorList>
    </citation>
    <scope>NUCLEOTIDE SEQUENCE</scope>
</reference>